<dbReference type="AlphaFoldDB" id="A0A1X2LYT8"/>
<keyword evidence="2" id="KW-1185">Reference proteome</keyword>
<evidence type="ECO:0000313" key="2">
    <source>
        <dbReference type="Proteomes" id="UP000193247"/>
    </source>
</evidence>
<dbReference type="SUPFAM" id="SSF53474">
    <property type="entry name" value="alpha/beta-Hydrolases"/>
    <property type="match status" value="1"/>
</dbReference>
<evidence type="ECO:0000313" key="1">
    <source>
        <dbReference type="EMBL" id="OSC42402.1"/>
    </source>
</evidence>
<dbReference type="Proteomes" id="UP000193247">
    <property type="component" value="Unassembled WGS sequence"/>
</dbReference>
<reference evidence="1 2" key="1">
    <citation type="submission" date="2017-04" db="EMBL/GenBank/DDBJ databases">
        <title>The new phylogeny of genus Mycobacterium.</title>
        <authorList>
            <person name="Tortoli E."/>
            <person name="Trovato A."/>
            <person name="Cirillo D.M."/>
        </authorList>
    </citation>
    <scope>NUCLEOTIDE SEQUENCE [LARGE SCALE GENOMIC DNA]</scope>
    <source>
        <strain evidence="1 2">TBL 1200985</strain>
    </source>
</reference>
<name>A0A1X2LYT8_9MYCO</name>
<gene>
    <name evidence="1" type="ORF">B8W66_04895</name>
</gene>
<dbReference type="RefSeq" id="WP_085323984.1">
    <property type="nucleotide sequence ID" value="NZ_NCXP01000003.1"/>
</dbReference>
<sequence length="188" mass="19677">MMRTLDGFAVPVAVSGLENGSQNGTVVVLCAEQRPPAAYAALCARLHTASLRTVVIGTDSRLTPKSVVGILDALEIGWAVLVGDHAGAELAWVLAATRVGRFVGLVAIDRGHPRAADVADDVIGDEHCPPVEIGTTVLASSAAARAAARDSQRLVYADYRVVDLVDPRNAQESTAQLSTEIVLRASGW</sequence>
<proteinExistence type="predicted"/>
<dbReference type="GO" id="GO:0016787">
    <property type="term" value="F:hydrolase activity"/>
    <property type="evidence" value="ECO:0007669"/>
    <property type="project" value="UniProtKB-KW"/>
</dbReference>
<dbReference type="InterPro" id="IPR029058">
    <property type="entry name" value="AB_hydrolase_fold"/>
</dbReference>
<comment type="caution">
    <text evidence="1">The sequence shown here is derived from an EMBL/GenBank/DDBJ whole genome shotgun (WGS) entry which is preliminary data.</text>
</comment>
<protein>
    <submittedName>
        <fullName evidence="1">Alpha/beta hydrolase</fullName>
    </submittedName>
</protein>
<organism evidence="1 2">
    <name type="scientific">Mycobacterium decipiens</name>
    <dbReference type="NCBI Taxonomy" id="1430326"/>
    <lineage>
        <taxon>Bacteria</taxon>
        <taxon>Bacillati</taxon>
        <taxon>Actinomycetota</taxon>
        <taxon>Actinomycetes</taxon>
        <taxon>Mycobacteriales</taxon>
        <taxon>Mycobacteriaceae</taxon>
        <taxon>Mycobacterium</taxon>
    </lineage>
</organism>
<accession>A0A1X2LYT8</accession>
<keyword evidence="1" id="KW-0378">Hydrolase</keyword>
<dbReference type="OrthoDB" id="4743826at2"/>
<dbReference type="STRING" id="1430326.B8W66_04895"/>
<dbReference type="EMBL" id="NCXP01000003">
    <property type="protein sequence ID" value="OSC42402.1"/>
    <property type="molecule type" value="Genomic_DNA"/>
</dbReference>